<protein>
    <recommendedName>
        <fullName evidence="2">Protein MIX23</fullName>
    </recommendedName>
    <alternativeName>
        <fullName evidence="3">Coiled-coil domain-containing protein 58</fullName>
    </alternativeName>
</protein>
<feature type="coiled-coil region" evidence="4">
    <location>
        <begin position="160"/>
        <end position="190"/>
    </location>
</feature>
<comment type="similarity">
    <text evidence="1">Belongs to the MIX23 family.</text>
</comment>
<keyword evidence="6" id="KW-1185">Reference proteome</keyword>
<keyword evidence="4" id="KW-0175">Coiled coil</keyword>
<evidence type="ECO:0000313" key="6">
    <source>
        <dbReference type="Proteomes" id="UP001145742"/>
    </source>
</evidence>
<comment type="caution">
    <text evidence="5">The sequence shown here is derived from an EMBL/GenBank/DDBJ whole genome shotgun (WGS) entry which is preliminary data.</text>
</comment>
<name>A0ABQ9CRN5_9PASS</name>
<dbReference type="Pfam" id="PF09774">
    <property type="entry name" value="MIX23"/>
    <property type="match status" value="1"/>
</dbReference>
<evidence type="ECO:0000256" key="3">
    <source>
        <dbReference type="ARBA" id="ARBA00030733"/>
    </source>
</evidence>
<evidence type="ECO:0000256" key="4">
    <source>
        <dbReference type="SAM" id="Coils"/>
    </source>
</evidence>
<accession>A0ABQ9CRN5</accession>
<dbReference type="PANTHER" id="PTHR31905">
    <property type="entry name" value="COILED-COIL DOMAIN-CONTAINING PROTEIN 58"/>
    <property type="match status" value="1"/>
</dbReference>
<dbReference type="Proteomes" id="UP001145742">
    <property type="component" value="Unassembled WGS sequence"/>
</dbReference>
<reference evidence="5" key="1">
    <citation type="submission" date="2019-10" db="EMBL/GenBank/DDBJ databases">
        <authorList>
            <person name="Soares A.E.R."/>
            <person name="Aleixo A."/>
            <person name="Schneider P."/>
            <person name="Miyaki C.Y."/>
            <person name="Schneider M.P."/>
            <person name="Mello C."/>
            <person name="Vasconcelos A.T.R."/>
        </authorList>
    </citation>
    <scope>NUCLEOTIDE SEQUENCE</scope>
    <source>
        <tissue evidence="5">Muscle</tissue>
    </source>
</reference>
<evidence type="ECO:0000313" key="5">
    <source>
        <dbReference type="EMBL" id="KAJ7404538.1"/>
    </source>
</evidence>
<dbReference type="EMBL" id="WHWB01034767">
    <property type="protein sequence ID" value="KAJ7404538.1"/>
    <property type="molecule type" value="Genomic_DNA"/>
</dbReference>
<organism evidence="5 6">
    <name type="scientific">Willisornis vidua</name>
    <name type="common">Xingu scale-backed antbird</name>
    <dbReference type="NCBI Taxonomy" id="1566151"/>
    <lineage>
        <taxon>Eukaryota</taxon>
        <taxon>Metazoa</taxon>
        <taxon>Chordata</taxon>
        <taxon>Craniata</taxon>
        <taxon>Vertebrata</taxon>
        <taxon>Euteleostomi</taxon>
        <taxon>Archelosauria</taxon>
        <taxon>Archosauria</taxon>
        <taxon>Dinosauria</taxon>
        <taxon>Saurischia</taxon>
        <taxon>Theropoda</taxon>
        <taxon>Coelurosauria</taxon>
        <taxon>Aves</taxon>
        <taxon>Neognathae</taxon>
        <taxon>Neoaves</taxon>
        <taxon>Telluraves</taxon>
        <taxon>Australaves</taxon>
        <taxon>Passeriformes</taxon>
        <taxon>Thamnophilidae</taxon>
        <taxon>Willisornis</taxon>
    </lineage>
</organism>
<evidence type="ECO:0000256" key="1">
    <source>
        <dbReference type="ARBA" id="ARBA00024204"/>
    </source>
</evidence>
<proteinExistence type="inferred from homology"/>
<sequence length="229" mass="25912">MSSAVQAGPRPVGMACFQNVESQNMLSWKNPSSPTLGPAQDTPNPSMCLRASSKHFLSSVRLGAVTTALGSMFQYPATLMVENFFLISNLNLPQLSFMPPRMELLRVMRTIDDRIVHELNTTIPTASFVGKVDPGQTCKELYESLMDAHTNRERIIKNCIAQTSSVVKSLREEREKAQDDVALLKQLRKEQTKLKLMQSELNVEEVVNDRSWKVFNERCRIHYKPPKSQ</sequence>
<evidence type="ECO:0000256" key="2">
    <source>
        <dbReference type="ARBA" id="ARBA00024228"/>
    </source>
</evidence>
<dbReference type="PANTHER" id="PTHR31905:SF2">
    <property type="entry name" value="PROTEIN MIX23"/>
    <property type="match status" value="1"/>
</dbReference>
<gene>
    <name evidence="5" type="primary">CCDC58</name>
    <name evidence="5" type="ORF">WISP_145191</name>
</gene>
<dbReference type="InterPro" id="IPR019171">
    <property type="entry name" value="MIX23"/>
</dbReference>